<evidence type="ECO:0000256" key="3">
    <source>
        <dbReference type="ARBA" id="ARBA00004744"/>
    </source>
</evidence>
<dbReference type="AlphaFoldDB" id="A0A5C0B0G2"/>
<name>A0A5C0B0G2_9BURK</name>
<evidence type="ECO:0000313" key="13">
    <source>
        <dbReference type="Proteomes" id="UP000325161"/>
    </source>
</evidence>
<dbReference type="RefSeq" id="WP_148817330.1">
    <property type="nucleotide sequence ID" value="NZ_CP043046.1"/>
</dbReference>
<dbReference type="GO" id="GO:0042168">
    <property type="term" value="P:heme metabolic process"/>
    <property type="evidence" value="ECO:0007669"/>
    <property type="project" value="InterPro"/>
</dbReference>
<keyword evidence="6 10" id="KW-0812">Transmembrane</keyword>
<evidence type="ECO:0000256" key="8">
    <source>
        <dbReference type="ARBA" id="ARBA00023136"/>
    </source>
</evidence>
<comment type="pathway">
    <text evidence="3">Porphyrin-containing compound metabolism; protoheme biosynthesis.</text>
</comment>
<dbReference type="InterPro" id="IPR011990">
    <property type="entry name" value="TPR-like_helical_dom_sf"/>
</dbReference>
<evidence type="ECO:0000256" key="2">
    <source>
        <dbReference type="ARBA" id="ARBA00004429"/>
    </source>
</evidence>
<evidence type="ECO:0000256" key="1">
    <source>
        <dbReference type="ARBA" id="ARBA00002962"/>
    </source>
</evidence>
<dbReference type="GO" id="GO:0006779">
    <property type="term" value="P:porphyrin-containing compound biosynthetic process"/>
    <property type="evidence" value="ECO:0007669"/>
    <property type="project" value="UniProtKB-KW"/>
</dbReference>
<dbReference type="SUPFAM" id="SSF48452">
    <property type="entry name" value="TPR-like"/>
    <property type="match status" value="1"/>
</dbReference>
<keyword evidence="4" id="KW-1003">Cell membrane</keyword>
<evidence type="ECO:0000256" key="5">
    <source>
        <dbReference type="ARBA" id="ARBA00022519"/>
    </source>
</evidence>
<accession>A0A5C0B0G2</accession>
<feature type="transmembrane region" description="Helical" evidence="10">
    <location>
        <begin position="44"/>
        <end position="63"/>
    </location>
</feature>
<dbReference type="Gene3D" id="1.25.40.10">
    <property type="entry name" value="Tetratricopeptide repeat domain"/>
    <property type="match status" value="2"/>
</dbReference>
<evidence type="ECO:0000256" key="9">
    <source>
        <dbReference type="ARBA" id="ARBA00023244"/>
    </source>
</evidence>
<dbReference type="KEGG" id="pacr:FXN63_21325"/>
<dbReference type="InterPro" id="IPR010817">
    <property type="entry name" value="HemY_N"/>
</dbReference>
<evidence type="ECO:0000256" key="4">
    <source>
        <dbReference type="ARBA" id="ARBA00022475"/>
    </source>
</evidence>
<keyword evidence="13" id="KW-1185">Reference proteome</keyword>
<evidence type="ECO:0000256" key="10">
    <source>
        <dbReference type="SAM" id="Phobius"/>
    </source>
</evidence>
<gene>
    <name evidence="12" type="ORF">FXN63_21325</name>
</gene>
<dbReference type="EMBL" id="CP043046">
    <property type="protein sequence ID" value="QEI08098.1"/>
    <property type="molecule type" value="Genomic_DNA"/>
</dbReference>
<feature type="domain" description="HemY N-terminal" evidence="11">
    <location>
        <begin position="26"/>
        <end position="134"/>
    </location>
</feature>
<evidence type="ECO:0000256" key="6">
    <source>
        <dbReference type="ARBA" id="ARBA00022692"/>
    </source>
</evidence>
<keyword evidence="8 10" id="KW-0472">Membrane</keyword>
<keyword evidence="9" id="KW-0627">Porphyrin biosynthesis</keyword>
<protein>
    <submittedName>
        <fullName evidence="12">Protoheme IX synthesis protein</fullName>
    </submittedName>
</protein>
<comment type="function">
    <text evidence="1">Involved in a late step of protoheme IX synthesis.</text>
</comment>
<keyword evidence="5" id="KW-0997">Cell inner membrane</keyword>
<dbReference type="Pfam" id="PF07219">
    <property type="entry name" value="HemY_N"/>
    <property type="match status" value="1"/>
</dbReference>
<dbReference type="NCBIfam" id="TIGR00540">
    <property type="entry name" value="TPR_hemY_coli"/>
    <property type="match status" value="1"/>
</dbReference>
<proteinExistence type="predicted"/>
<keyword evidence="7 10" id="KW-1133">Transmembrane helix</keyword>
<dbReference type="GO" id="GO:0005886">
    <property type="term" value="C:plasma membrane"/>
    <property type="evidence" value="ECO:0007669"/>
    <property type="project" value="UniProtKB-SubCell"/>
</dbReference>
<dbReference type="Proteomes" id="UP000325161">
    <property type="component" value="Chromosome"/>
</dbReference>
<dbReference type="InterPro" id="IPR005254">
    <property type="entry name" value="Heme_biosyn_assoc_TPR_pro"/>
</dbReference>
<sequence length="425" mass="47037">MRAWFWTFILVVAAVGLAIAVRDYSGNVALLVPPYRVEVSLTLAVLFLVVLFAATYVLLRALAWTTGLPTRVRAWREQRVQAQQQTILEQGWIHLLQGRFARSERDMAQVADQSKTPVRQVLALLSSAQATHAMQEFARRDALLVRVRGVAEGDPALMSAVSIVEAELLLEQQRPAEALALLEPLHEGGQRHVHSLRLALRAHRELGNWAEVLKLARTLAKRNALHAAASHRMIAAAATERLRSTSDDVVRRDLWKDLKDDERIVPEVALAAAASFEEGGDPVRARAILEAAIQANPTRELWQAYARTVPAEVKPRLEKAETWLQQSPTDADLLQTLGALCLNGKLWGAAQRYLERSLASRSDPRTHALLAALFDRIGRPDDARRHWQRATESLVDLPTLDAAPSLTDVVVEPLDLAGPDRAAGL</sequence>
<evidence type="ECO:0000259" key="11">
    <source>
        <dbReference type="Pfam" id="PF07219"/>
    </source>
</evidence>
<evidence type="ECO:0000313" key="12">
    <source>
        <dbReference type="EMBL" id="QEI08098.1"/>
    </source>
</evidence>
<comment type="subcellular location">
    <subcellularLocation>
        <location evidence="2">Cell inner membrane</location>
        <topology evidence="2">Multi-pass membrane protein</topology>
    </subcellularLocation>
</comment>
<organism evidence="12 13">
    <name type="scientific">Pigmentiphaga aceris</name>
    <dbReference type="NCBI Taxonomy" id="1940612"/>
    <lineage>
        <taxon>Bacteria</taxon>
        <taxon>Pseudomonadati</taxon>
        <taxon>Pseudomonadota</taxon>
        <taxon>Betaproteobacteria</taxon>
        <taxon>Burkholderiales</taxon>
        <taxon>Alcaligenaceae</taxon>
        <taxon>Pigmentiphaga</taxon>
    </lineage>
</organism>
<dbReference type="OrthoDB" id="7053339at2"/>
<dbReference type="UniPathway" id="UPA00252"/>
<reference evidence="12 13" key="1">
    <citation type="submission" date="2019-08" db="EMBL/GenBank/DDBJ databases">
        <title>Amphibian skin-associated Pigmentiphaga: genome sequence and occurrence across geography and hosts.</title>
        <authorList>
            <person name="Bletz M.C."/>
            <person name="Bunk B."/>
            <person name="Sproeer C."/>
            <person name="Biwer P."/>
            <person name="Reiter S."/>
            <person name="Rabemananjara F.C.E."/>
            <person name="Schulz S."/>
            <person name="Overmann J."/>
            <person name="Vences M."/>
        </authorList>
    </citation>
    <scope>NUCLEOTIDE SEQUENCE [LARGE SCALE GENOMIC DNA]</scope>
    <source>
        <strain evidence="12 13">Mada1488</strain>
    </source>
</reference>
<evidence type="ECO:0000256" key="7">
    <source>
        <dbReference type="ARBA" id="ARBA00022989"/>
    </source>
</evidence>